<comment type="similarity">
    <text evidence="2">Belongs to the class-V pyridoxal-phosphate-dependent aminotransferase family. NifS/IscS subfamily.</text>
</comment>
<evidence type="ECO:0000313" key="11">
    <source>
        <dbReference type="Proteomes" id="UP000176185"/>
    </source>
</evidence>
<dbReference type="GO" id="GO:0046872">
    <property type="term" value="F:metal ion binding"/>
    <property type="evidence" value="ECO:0007669"/>
    <property type="project" value="UniProtKB-KW"/>
</dbReference>
<keyword evidence="5" id="KW-0663">Pyridoxal phosphate</keyword>
<name>A0A1F4XGI3_9BACT</name>
<evidence type="ECO:0000313" key="10">
    <source>
        <dbReference type="EMBL" id="OGC80801.1"/>
    </source>
</evidence>
<evidence type="ECO:0000256" key="4">
    <source>
        <dbReference type="ARBA" id="ARBA00022723"/>
    </source>
</evidence>
<evidence type="ECO:0000256" key="6">
    <source>
        <dbReference type="ARBA" id="ARBA00023004"/>
    </source>
</evidence>
<dbReference type="PIRSF" id="PIRSF005572">
    <property type="entry name" value="NifS"/>
    <property type="match status" value="1"/>
</dbReference>
<dbReference type="PANTHER" id="PTHR11601">
    <property type="entry name" value="CYSTEINE DESULFURYLASE FAMILY MEMBER"/>
    <property type="match status" value="1"/>
</dbReference>
<keyword evidence="3" id="KW-0808">Transferase</keyword>
<dbReference type="InterPro" id="IPR016454">
    <property type="entry name" value="Cysteine_dSase"/>
</dbReference>
<evidence type="ECO:0000256" key="5">
    <source>
        <dbReference type="ARBA" id="ARBA00022898"/>
    </source>
</evidence>
<dbReference type="InterPro" id="IPR015421">
    <property type="entry name" value="PyrdxlP-dep_Trfase_major"/>
</dbReference>
<dbReference type="Gene3D" id="3.40.640.10">
    <property type="entry name" value="Type I PLP-dependent aspartate aminotransferase-like (Major domain)"/>
    <property type="match status" value="1"/>
</dbReference>
<evidence type="ECO:0000256" key="1">
    <source>
        <dbReference type="ARBA" id="ARBA00001933"/>
    </source>
</evidence>
<dbReference type="SUPFAM" id="SSF53383">
    <property type="entry name" value="PLP-dependent transferases"/>
    <property type="match status" value="1"/>
</dbReference>
<accession>A0A1F4XGI3</accession>
<keyword evidence="6" id="KW-0408">Iron</keyword>
<proteinExistence type="inferred from homology"/>
<feature type="domain" description="Aminotransferase class V" evidence="9">
    <location>
        <begin position="206"/>
        <end position="400"/>
    </location>
</feature>
<dbReference type="InterPro" id="IPR015422">
    <property type="entry name" value="PyrdxlP-dep_Trfase_small"/>
</dbReference>
<dbReference type="InterPro" id="IPR000192">
    <property type="entry name" value="Aminotrans_V_dom"/>
</dbReference>
<evidence type="ECO:0000259" key="9">
    <source>
        <dbReference type="Pfam" id="PF00266"/>
    </source>
</evidence>
<evidence type="ECO:0000256" key="3">
    <source>
        <dbReference type="ARBA" id="ARBA00022679"/>
    </source>
</evidence>
<dbReference type="InterPro" id="IPR015424">
    <property type="entry name" value="PyrdxlP-dep_Trfase"/>
</dbReference>
<keyword evidence="4" id="KW-0479">Metal-binding</keyword>
<comment type="catalytic activity">
    <reaction evidence="8">
        <text>(sulfur carrier)-H + L-cysteine = (sulfur carrier)-SH + L-alanine</text>
        <dbReference type="Rhea" id="RHEA:43892"/>
        <dbReference type="Rhea" id="RHEA-COMP:14737"/>
        <dbReference type="Rhea" id="RHEA-COMP:14739"/>
        <dbReference type="ChEBI" id="CHEBI:29917"/>
        <dbReference type="ChEBI" id="CHEBI:35235"/>
        <dbReference type="ChEBI" id="CHEBI:57972"/>
        <dbReference type="ChEBI" id="CHEBI:64428"/>
        <dbReference type="EC" id="2.8.1.7"/>
    </reaction>
</comment>
<dbReference type="Proteomes" id="UP000176185">
    <property type="component" value="Unassembled WGS sequence"/>
</dbReference>
<organism evidence="10 11">
    <name type="scientific">Candidatus Adlerbacteria bacterium RIFCSPLOWO2_01_FULL_51_16</name>
    <dbReference type="NCBI Taxonomy" id="1797243"/>
    <lineage>
        <taxon>Bacteria</taxon>
        <taxon>Candidatus Adleribacteriota</taxon>
    </lineage>
</organism>
<reference evidence="10 11" key="1">
    <citation type="journal article" date="2016" name="Nat. Commun.">
        <title>Thousands of microbial genomes shed light on interconnected biogeochemical processes in an aquifer system.</title>
        <authorList>
            <person name="Anantharaman K."/>
            <person name="Brown C.T."/>
            <person name="Hug L.A."/>
            <person name="Sharon I."/>
            <person name="Castelle C.J."/>
            <person name="Probst A.J."/>
            <person name="Thomas B.C."/>
            <person name="Singh A."/>
            <person name="Wilkins M.J."/>
            <person name="Karaoz U."/>
            <person name="Brodie E.L."/>
            <person name="Williams K.H."/>
            <person name="Hubbard S.S."/>
            <person name="Banfield J.F."/>
        </authorList>
    </citation>
    <scope>NUCLEOTIDE SEQUENCE [LARGE SCALE GENOMIC DNA]</scope>
</reference>
<protein>
    <recommendedName>
        <fullName evidence="9">Aminotransferase class V domain-containing protein</fullName>
    </recommendedName>
</protein>
<dbReference type="Pfam" id="PF00266">
    <property type="entry name" value="Aminotran_5"/>
    <property type="match status" value="2"/>
</dbReference>
<keyword evidence="7" id="KW-0411">Iron-sulfur</keyword>
<gene>
    <name evidence="10" type="ORF">A2943_02910</name>
</gene>
<dbReference type="AlphaFoldDB" id="A0A1F4XGI3"/>
<comment type="caution">
    <text evidence="10">The sequence shown here is derived from an EMBL/GenBank/DDBJ whole genome shotgun (WGS) entry which is preliminary data.</text>
</comment>
<sequence length="417" mass="44702">MGFWKKRLYADAAAATPLSRSAERELLRLLPLFGNPGALHREALDAKHELERARKTTAGALSAHADEIVFTSSGTEANNLGVQGVLRPLLHKYGKLHAITSSIEHQSVLEPLRALKSEGLSVTYLKVDREGFVDPKALHKAIIKKTVFVSVQMVNSEVGVIQPIREFAKEIRHVRKLRGTPHARVLRAARPSPTLALGSVAPLPLYFHTDACQAPLWLPLAAPKLGIDLMTLDGQKMMGPKGVGALYVKRGTGIEPILWGGKQEGGLRGGTENVAVAGAFAVALKEAQERVEERVKKVAAVRDFLWSEVRRLVPNAILNGPPSGDTRVANNLNISIPGLSAEMAVVALDAEGIAASTRSACTVGEEGPSHVIVALGIPKNLANTAIRITLLPDATSTDARRVAKTLANIARKYGNVL</sequence>
<dbReference type="PANTHER" id="PTHR11601:SF34">
    <property type="entry name" value="CYSTEINE DESULFURASE"/>
    <property type="match status" value="1"/>
</dbReference>
<evidence type="ECO:0000256" key="8">
    <source>
        <dbReference type="ARBA" id="ARBA00050776"/>
    </source>
</evidence>
<comment type="cofactor">
    <cofactor evidence="1">
        <name>pyridoxal 5'-phosphate</name>
        <dbReference type="ChEBI" id="CHEBI:597326"/>
    </cofactor>
</comment>
<dbReference type="Gene3D" id="1.10.260.50">
    <property type="match status" value="1"/>
</dbReference>
<dbReference type="Gene3D" id="3.90.1150.10">
    <property type="entry name" value="Aspartate Aminotransferase, domain 1"/>
    <property type="match status" value="1"/>
</dbReference>
<feature type="domain" description="Aminotransferase class V" evidence="9">
    <location>
        <begin position="9"/>
        <end position="173"/>
    </location>
</feature>
<dbReference type="GO" id="GO:0051536">
    <property type="term" value="F:iron-sulfur cluster binding"/>
    <property type="evidence" value="ECO:0007669"/>
    <property type="project" value="UniProtKB-KW"/>
</dbReference>
<dbReference type="STRING" id="1797243.A2943_02910"/>
<evidence type="ECO:0000256" key="7">
    <source>
        <dbReference type="ARBA" id="ARBA00023014"/>
    </source>
</evidence>
<evidence type="ECO:0000256" key="2">
    <source>
        <dbReference type="ARBA" id="ARBA00006490"/>
    </source>
</evidence>
<dbReference type="GO" id="GO:0031071">
    <property type="term" value="F:cysteine desulfurase activity"/>
    <property type="evidence" value="ECO:0007669"/>
    <property type="project" value="UniProtKB-EC"/>
</dbReference>
<dbReference type="EMBL" id="MEWX01000014">
    <property type="protein sequence ID" value="OGC80801.1"/>
    <property type="molecule type" value="Genomic_DNA"/>
</dbReference>